<organism evidence="1 2">
    <name type="scientific">Caligus rogercresseyi</name>
    <name type="common">Sea louse</name>
    <dbReference type="NCBI Taxonomy" id="217165"/>
    <lineage>
        <taxon>Eukaryota</taxon>
        <taxon>Metazoa</taxon>
        <taxon>Ecdysozoa</taxon>
        <taxon>Arthropoda</taxon>
        <taxon>Crustacea</taxon>
        <taxon>Multicrustacea</taxon>
        <taxon>Hexanauplia</taxon>
        <taxon>Copepoda</taxon>
        <taxon>Siphonostomatoida</taxon>
        <taxon>Caligidae</taxon>
        <taxon>Caligus</taxon>
    </lineage>
</organism>
<sequence>MSFPEDTNGLEVRDWESFKPRPQLHELIDRSVQLSRHTFPLVLKCPLKNPEDRKEILEIIVAAMEMSAK</sequence>
<reference evidence="2" key="1">
    <citation type="submission" date="2021-01" db="EMBL/GenBank/DDBJ databases">
        <title>Caligus Genome Assembly.</title>
        <authorList>
            <person name="Gallardo-Escarate C."/>
        </authorList>
    </citation>
    <scope>NUCLEOTIDE SEQUENCE [LARGE SCALE GENOMIC DNA]</scope>
</reference>
<protein>
    <submittedName>
        <fullName evidence="1">Dynein light chain</fullName>
    </submittedName>
</protein>
<evidence type="ECO:0000313" key="2">
    <source>
        <dbReference type="Proteomes" id="UP000595437"/>
    </source>
</evidence>
<dbReference type="EMBL" id="CP045892">
    <property type="protein sequence ID" value="QQP52190.1"/>
    <property type="molecule type" value="Genomic_DNA"/>
</dbReference>
<evidence type="ECO:0000313" key="1">
    <source>
        <dbReference type="EMBL" id="QQP52190.1"/>
    </source>
</evidence>
<gene>
    <name evidence="1" type="ORF">FKW44_004248</name>
</gene>
<accession>A0A7T8HLN6</accession>
<feature type="non-terminal residue" evidence="1">
    <location>
        <position position="69"/>
    </location>
</feature>
<dbReference type="Proteomes" id="UP000595437">
    <property type="component" value="Chromosome 3"/>
</dbReference>
<dbReference type="AlphaFoldDB" id="A0A7T8HLN6"/>
<keyword evidence="2" id="KW-1185">Reference proteome</keyword>
<proteinExistence type="predicted"/>
<name>A0A7T8HLN6_CALRO</name>